<organism evidence="3">
    <name type="scientific">Roseihalotalea indica</name>
    <dbReference type="NCBI Taxonomy" id="2867963"/>
    <lineage>
        <taxon>Bacteria</taxon>
        <taxon>Pseudomonadati</taxon>
        <taxon>Bacteroidota</taxon>
        <taxon>Cytophagia</taxon>
        <taxon>Cytophagales</taxon>
        <taxon>Catalimonadaceae</taxon>
        <taxon>Roseihalotalea</taxon>
    </lineage>
</organism>
<dbReference type="InterPro" id="IPR028994">
    <property type="entry name" value="Integrin_alpha_N"/>
</dbReference>
<dbReference type="PANTHER" id="PTHR16026:SF0">
    <property type="entry name" value="CARTILAGE ACIDIC PROTEIN 1"/>
    <property type="match status" value="1"/>
</dbReference>
<dbReference type="Pfam" id="PF07593">
    <property type="entry name" value="UnbV_ASPIC"/>
    <property type="match status" value="1"/>
</dbReference>
<dbReference type="PANTHER" id="PTHR16026">
    <property type="entry name" value="CARTILAGE ACIDIC PROTEIN 1"/>
    <property type="match status" value="1"/>
</dbReference>
<reference evidence="3" key="2">
    <citation type="journal article" date="2024" name="Antonie Van Leeuwenhoek">
        <title>Roseihalotalea indica gen. nov., sp. nov., a halophilic Bacteroidetes from mesopelagic Southwest Indian Ocean with higher carbohydrate metabolic potential.</title>
        <authorList>
            <person name="Chen B."/>
            <person name="Zhang M."/>
            <person name="Lin D."/>
            <person name="Ye J."/>
            <person name="Tang K."/>
        </authorList>
    </citation>
    <scope>NUCLEOTIDE SEQUENCE</scope>
    <source>
        <strain evidence="3">TK19036</strain>
    </source>
</reference>
<dbReference type="Gene3D" id="2.130.10.130">
    <property type="entry name" value="Integrin alpha, N-terminal"/>
    <property type="match status" value="4"/>
</dbReference>
<accession>A0AA49GTT6</accession>
<gene>
    <name evidence="3" type="ORF">K4G66_08445</name>
</gene>
<evidence type="ECO:0000313" key="3">
    <source>
        <dbReference type="EMBL" id="WKN38731.1"/>
    </source>
</evidence>
<dbReference type="InterPro" id="IPR027039">
    <property type="entry name" value="Crtac1"/>
</dbReference>
<dbReference type="InterPro" id="IPR013517">
    <property type="entry name" value="FG-GAP"/>
</dbReference>
<keyword evidence="1" id="KW-0732">Signal</keyword>
<reference evidence="3" key="1">
    <citation type="journal article" date="2023" name="Comput. Struct. Biotechnol. J.">
        <title>Discovery of a novel marine Bacteroidetes with a rich repertoire of carbohydrate-active enzymes.</title>
        <authorList>
            <person name="Chen B."/>
            <person name="Liu G."/>
            <person name="Chen Q."/>
            <person name="Wang H."/>
            <person name="Liu L."/>
            <person name="Tang K."/>
        </authorList>
    </citation>
    <scope>NUCLEOTIDE SEQUENCE</scope>
    <source>
        <strain evidence="3">TK19036</strain>
    </source>
</reference>
<dbReference type="Pfam" id="PF13517">
    <property type="entry name" value="FG-GAP_3"/>
    <property type="match status" value="5"/>
</dbReference>
<name>A0AA49GTT6_9BACT</name>
<dbReference type="EMBL" id="CP120682">
    <property type="protein sequence ID" value="WKN38731.1"/>
    <property type="molecule type" value="Genomic_DNA"/>
</dbReference>
<sequence>MKNIVFTHWLFWVFITLLAGVCMVSCGDDEPALASNKQTLFKLLSAGQTGVDFANTVQEDDTFNMVDFFYVYNGGGVAVGDLNNDSLPDLFFTGNQVADRLYLNTGQGKALRFEDISDQAGVVTSGWSTGVTMVDINADGWLDIYVCRSGNYPAEKRKNKLHINNGQSADGVPTFTESAEAYGLADTSYSTQAAFLDYDKDGDLDMYLLNHTNAIRNPNEVRPLISDGSGLANDRLYRNNGNNTFTDVTLEAGILYDGLGLGVGISDINEDGWDDIYVTNDFLANDYLYLNQQNGTFKEVSEDYFGHVSHFSMGHDIADFNNDGLSDIITLDMLPQDNEHRKKMSGPMNYNLFEYTLQTGYMPQYMRNTIQLNLGKINDQQYKFAEIGQLLDLNATDWSWAPLMADFNNDGWKDVFISNGYLRDITDLDFINYTAGVSGNIPADSLDHILKERARNMPSIKLSNFVFENQGELRFEDVSAQWGIDQPSLSNGAAYGDLDNDGDLDLVVNNINEPAFIYENQTSQISKNHFVSIRLLGDSQNPQGIGAKVSVYLPGMHQSAEQSVTRGYQSSVDYTLHFGLGESDQVDSIQVQWPDGKVSRLEATTANQQIEIRQEDAVQPTNNAAADPAQWFMEATKNLSINYQHTDPEYNDFSRQYLLPHKLSEQGPGIAVGDINGDGREDFFVGGAYEHSGTLFFQKPDGTFRQTALTGGEKYEEDLGVLFFDYDNDGDLDLYIASGSNEHFADSEYYQDRLYRNDGNGNFMLTQDVLPDLRISSSCVKAADFDQDGDLDLFVGGRTIPLKYPVPPDSYLLINNGGKLVDNTQELAFGLSKIGMVKDALWTDFDNDMDVDLIIVGEFMPIQFFKNTDGRLENVSGQTGLTYTAGWWNSINGGDFDNDGDIDYVLGNLGLNTTYKVSRNEPMTIYAADLDQNGYIDPIITAYINHQESPIHTRDDIIRQVPALKKKFTDYASYAEADVSDILTAADKNRAYTAKAFQFASCYLENMGNGRFQLSPLPRQAQWAPVYGILVQDADQDGFLDVLLSGNDFGSEPISGRYDASTGTLLKGNGRGNFTAISPSASGLGVEGNSKGAAMLQQKDQRVYLFANNSGPLQAYKMRQAQGDEKLISIPADILKVKITFQDSTQRMQEFYYGSSYLSQSSRSLSLTGQEAEITLYDFKGQQTTIAP</sequence>
<evidence type="ECO:0000259" key="2">
    <source>
        <dbReference type="Pfam" id="PF07593"/>
    </source>
</evidence>
<proteinExistence type="predicted"/>
<dbReference type="AlphaFoldDB" id="A0AA49GTT6"/>
<feature type="domain" description="ASPIC/UnbV" evidence="2">
    <location>
        <begin position="544"/>
        <end position="610"/>
    </location>
</feature>
<dbReference type="SUPFAM" id="SSF69318">
    <property type="entry name" value="Integrin alpha N-terminal domain"/>
    <property type="match status" value="3"/>
</dbReference>
<protein>
    <submittedName>
        <fullName evidence="3">VCBS repeat-containing protein</fullName>
    </submittedName>
</protein>
<dbReference type="InterPro" id="IPR011519">
    <property type="entry name" value="UnbV_ASPIC"/>
</dbReference>
<evidence type="ECO:0000256" key="1">
    <source>
        <dbReference type="ARBA" id="ARBA00022729"/>
    </source>
</evidence>